<dbReference type="AlphaFoldDB" id="A0A7V7PSP6"/>
<dbReference type="Gene3D" id="1.20.1220.20">
    <property type="entry name" value="Uncharcterised protein PF01724"/>
    <property type="match status" value="1"/>
</dbReference>
<dbReference type="EMBL" id="VZDO01000001">
    <property type="protein sequence ID" value="KAB0682614.1"/>
    <property type="molecule type" value="Genomic_DNA"/>
</dbReference>
<dbReference type="PANTHER" id="PTHR34235">
    <property type="entry name" value="SLR1203 PROTEIN-RELATED"/>
    <property type="match status" value="1"/>
</dbReference>
<proteinExistence type="predicted"/>
<dbReference type="Pfam" id="PF01724">
    <property type="entry name" value="DUF29"/>
    <property type="match status" value="1"/>
</dbReference>
<organism evidence="2 3">
    <name type="scientific">Plantimonas leprariae</name>
    <dbReference type="NCBI Taxonomy" id="2615207"/>
    <lineage>
        <taxon>Bacteria</taxon>
        <taxon>Pseudomonadati</taxon>
        <taxon>Pseudomonadota</taxon>
        <taxon>Alphaproteobacteria</taxon>
        <taxon>Hyphomicrobiales</taxon>
        <taxon>Aurantimonadaceae</taxon>
        <taxon>Plantimonas</taxon>
    </lineage>
</organism>
<protein>
    <submittedName>
        <fullName evidence="2">DUF29 domain-containing protein</fullName>
    </submittedName>
</protein>
<evidence type="ECO:0000313" key="2">
    <source>
        <dbReference type="EMBL" id="KAB0682614.1"/>
    </source>
</evidence>
<keyword evidence="1" id="KW-0175">Coiled coil</keyword>
<evidence type="ECO:0000256" key="1">
    <source>
        <dbReference type="SAM" id="Coils"/>
    </source>
</evidence>
<accession>A0A7V7PSP6</accession>
<gene>
    <name evidence="2" type="ORF">F6X38_00530</name>
</gene>
<comment type="caution">
    <text evidence="2">The sequence shown here is derived from an EMBL/GenBank/DDBJ whole genome shotgun (WGS) entry which is preliminary data.</text>
</comment>
<feature type="coiled-coil region" evidence="1">
    <location>
        <begin position="88"/>
        <end position="115"/>
    </location>
</feature>
<dbReference type="RefSeq" id="WP_150967586.1">
    <property type="nucleotide sequence ID" value="NZ_VZDO01000001.1"/>
</dbReference>
<reference evidence="2 3" key="1">
    <citation type="submission" date="2019-09" db="EMBL/GenBank/DDBJ databases">
        <title>YIM 132180 draft genome.</title>
        <authorList>
            <person name="Zhang K."/>
        </authorList>
    </citation>
    <scope>NUCLEOTIDE SEQUENCE [LARGE SCALE GENOMIC DNA]</scope>
    <source>
        <strain evidence="2 3">YIM 132180</strain>
    </source>
</reference>
<sequence length="154" mass="18255">MSLAKGKPYFSDPADYEDDVHAWAYEQAQLLRLARFSEVDLPNVIEEIESLGREQRHALKSSYRVLISHLLKWQHQPQRRSRSWLLTIGRERDKIEDREEDNRSLRREAQELVDGVYSKAVREAARETKLPRDAFPALCPYTVEQLRDQEFFPR</sequence>
<name>A0A7V7PSP6_9HYPH</name>
<dbReference type="InterPro" id="IPR002636">
    <property type="entry name" value="DUF29"/>
</dbReference>
<dbReference type="Proteomes" id="UP000432089">
    <property type="component" value="Unassembled WGS sequence"/>
</dbReference>
<evidence type="ECO:0000313" key="3">
    <source>
        <dbReference type="Proteomes" id="UP000432089"/>
    </source>
</evidence>
<keyword evidence="3" id="KW-1185">Reference proteome</keyword>